<sequence length="245" mass="27620">MFQHEWSRPLPEQLEQIVQTVPGWTPPDQLCALFNLAVASAHVPGDIIEIGSWCGRSAAVLALAARFAGQGRVHCVDLFPTRRDWYRNADGSYSFQVTVDGEAVRAYATQTVWQEPFERDIAPLYERCNGILDYFRSTMDRFALSDGITVTRGTIEHFARQAPADLACRLAFIDGDHGYPALVRDVEHVERWLSPGGWICFDDAFTGYEAVDRVINERILGSGRYDCAYRITRKCFVARRVPAAL</sequence>
<keyword evidence="2" id="KW-1185">Reference proteome</keyword>
<gene>
    <name evidence="1" type="ORF">JJL56_28930</name>
</gene>
<evidence type="ECO:0000313" key="2">
    <source>
        <dbReference type="Proteomes" id="UP000654452"/>
    </source>
</evidence>
<dbReference type="InterPro" id="IPR029063">
    <property type="entry name" value="SAM-dependent_MTases_sf"/>
</dbReference>
<dbReference type="EMBL" id="JAEPIV010000033">
    <property type="protein sequence ID" value="MBK4722886.1"/>
    <property type="molecule type" value="Genomic_DNA"/>
</dbReference>
<dbReference type="SUPFAM" id="SSF53335">
    <property type="entry name" value="S-adenosyl-L-methionine-dependent methyltransferases"/>
    <property type="match status" value="1"/>
</dbReference>
<protein>
    <submittedName>
        <fullName evidence="1">Class I SAM-dependent methyltransferase</fullName>
    </submittedName>
</protein>
<keyword evidence="1" id="KW-0489">Methyltransferase</keyword>
<name>A0ABS1I739_9PROT</name>
<accession>A0ABS1I739</accession>
<dbReference type="GO" id="GO:0008168">
    <property type="term" value="F:methyltransferase activity"/>
    <property type="evidence" value="ECO:0007669"/>
    <property type="project" value="UniProtKB-KW"/>
</dbReference>
<dbReference type="GO" id="GO:0032259">
    <property type="term" value="P:methylation"/>
    <property type="evidence" value="ECO:0007669"/>
    <property type="project" value="UniProtKB-KW"/>
</dbReference>
<evidence type="ECO:0000313" key="1">
    <source>
        <dbReference type="EMBL" id="MBK4722886.1"/>
    </source>
</evidence>
<reference evidence="1 2" key="1">
    <citation type="submission" date="2021-01" db="EMBL/GenBank/DDBJ databases">
        <title>Azospirillum sp. YIM DDC1 draft genome.</title>
        <authorList>
            <person name="Wang Y.-X."/>
        </authorList>
    </citation>
    <scope>NUCLEOTIDE SEQUENCE [LARGE SCALE GENOMIC DNA]</scope>
    <source>
        <strain evidence="1 2">YIM DDC1</strain>
    </source>
</reference>
<proteinExistence type="predicted"/>
<dbReference type="RefSeq" id="WP_200487270.1">
    <property type="nucleotide sequence ID" value="NZ_JAEPIV010000033.1"/>
</dbReference>
<dbReference type="Proteomes" id="UP000654452">
    <property type="component" value="Unassembled WGS sequence"/>
</dbReference>
<dbReference type="Pfam" id="PF13578">
    <property type="entry name" value="Methyltransf_24"/>
    <property type="match status" value="1"/>
</dbReference>
<organism evidence="1 2">
    <name type="scientific">Azospirillum aestuarii</name>
    <dbReference type="NCBI Taxonomy" id="2802052"/>
    <lineage>
        <taxon>Bacteria</taxon>
        <taxon>Pseudomonadati</taxon>
        <taxon>Pseudomonadota</taxon>
        <taxon>Alphaproteobacteria</taxon>
        <taxon>Rhodospirillales</taxon>
        <taxon>Azospirillaceae</taxon>
        <taxon>Azospirillum</taxon>
    </lineage>
</organism>
<dbReference type="Gene3D" id="3.40.50.150">
    <property type="entry name" value="Vaccinia Virus protein VP39"/>
    <property type="match status" value="1"/>
</dbReference>
<comment type="caution">
    <text evidence="1">The sequence shown here is derived from an EMBL/GenBank/DDBJ whole genome shotgun (WGS) entry which is preliminary data.</text>
</comment>
<keyword evidence="1" id="KW-0808">Transferase</keyword>